<feature type="region of interest" description="Disordered" evidence="9">
    <location>
        <begin position="464"/>
        <end position="499"/>
    </location>
</feature>
<dbReference type="InterPro" id="IPR001227">
    <property type="entry name" value="Ac_transferase_dom_sf"/>
</dbReference>
<evidence type="ECO:0000256" key="4">
    <source>
        <dbReference type="ARBA" id="ARBA00022679"/>
    </source>
</evidence>
<dbReference type="EMBL" id="AP019621">
    <property type="protein sequence ID" value="BBJ48537.1"/>
    <property type="molecule type" value="Genomic_DNA"/>
</dbReference>
<dbReference type="PANTHER" id="PTHR43775:SF51">
    <property type="entry name" value="INACTIVE PHENOLPHTHIOCEROL SYNTHESIS POLYKETIDE SYNTHASE TYPE I PKS1-RELATED"/>
    <property type="match status" value="1"/>
</dbReference>
<comment type="cofactor">
    <cofactor evidence="1">
        <name>pantetheine 4'-phosphate</name>
        <dbReference type="ChEBI" id="CHEBI:47942"/>
    </cofactor>
</comment>
<dbReference type="InterPro" id="IPR050091">
    <property type="entry name" value="PKS_NRPS_Biosynth_Enz"/>
</dbReference>
<keyword evidence="7" id="KW-0012">Acyltransferase</keyword>
<dbReference type="InterPro" id="IPR016039">
    <property type="entry name" value="Thiolase-like"/>
</dbReference>
<dbReference type="GO" id="GO:0004312">
    <property type="term" value="F:fatty acid synthase activity"/>
    <property type="evidence" value="ECO:0007669"/>
    <property type="project" value="TreeGrafter"/>
</dbReference>
<keyword evidence="6" id="KW-0511">Multifunctional enzyme</keyword>
<dbReference type="GO" id="GO:0033068">
    <property type="term" value="P:macrolide biosynthetic process"/>
    <property type="evidence" value="ECO:0007669"/>
    <property type="project" value="UniProtKB-ARBA"/>
</dbReference>
<feature type="compositionally biased region" description="Pro residues" evidence="9">
    <location>
        <begin position="822"/>
        <end position="832"/>
    </location>
</feature>
<keyword evidence="2" id="KW-0596">Phosphopantetheine</keyword>
<evidence type="ECO:0000256" key="3">
    <source>
        <dbReference type="ARBA" id="ARBA00022553"/>
    </source>
</evidence>
<dbReference type="SUPFAM" id="SSF53901">
    <property type="entry name" value="Thiolase-like"/>
    <property type="match status" value="1"/>
</dbReference>
<feature type="compositionally biased region" description="Pro residues" evidence="9">
    <location>
        <begin position="916"/>
        <end position="946"/>
    </location>
</feature>
<sequence>MQLANEAKLLEYLKRVTADLDRTRRRLYEVVEREQEPIAIVGMACRYPGGATSPTRLWHLVKSQTDAIGEFPTDRGWNLEQLYDPDPDRSGTSYTRSGGFLYDAGDFDAAFFELSPREALAMDPQQRLLLETTWETFEQGGIDPRSMRGSRTGVFVGINPEDYTTGYTHQPSNAVEGYLLTGSAASIASGRISYNFGLEGPAITIDTACSSSLVALHLACQALRSGECTMALAGGASVMATPFVFTEFSRQRGLAADGRCKAFSAAADGTGWSEGVGMLLVERLSDARRNGHRVLAVVRGSAVNQDGASNGLTAPNGRSQVKVIRQALANAHLSPADVDAVEAHGTGTTLGDPIEAQALVEAYGQDRPNGRPLWLGTLKSNIGHSMAAAGVGGVIKMVMALRNGLLPRTLHVDEPSPHVDWSAGAVQLLTETVPWPGGEGRLRRAGVSSFGVSGTNAHVILEEAPAHNIPSDTPADDVPGESAADEDAGSGDEAAAGSPGVWPWLVSAKSQPALRAQAQALHAHLTDHPGLDLADVGYTLAHARAVFDHRATLIAADRDTFLQALQALAAGEPHPAVIHSSAPGGTGTGEAAGKTAFICSGQGTQRPGMAHGLYHTHPVFAAALNDICTHLDPTSTTPSSPSSPRTPTPRTPPPSKKRPHCSSRPATPSPPSSPSRSPSTASSPTATTSPPTTTPDTPSAKSPPPTSPASSPSPTPPPSSPNAPPSCKPCPRHHDHPPHHPHHITHHLTAHENDLAIAAINTPTSLVISGTPHTVQHITTLCQQQGIKTKTLPTNHAFHSPHTNPILNQLHQHTQTLTYHPPHTPSSPPTPHPTNSSPPLLDPTSPQHRRLRHHHPNPPPTRRHHLHRTRTRQHPHHPHPPQPPQHPHHHPHPHPPPPPPPNPPPHQPRQNHHHLAPPPLHPPPQPTPHPHPPRPPHLPLPTPPLLAPTTRQAERPVTERRP</sequence>
<evidence type="ECO:0000256" key="5">
    <source>
        <dbReference type="ARBA" id="ARBA00023194"/>
    </source>
</evidence>
<protein>
    <recommendedName>
        <fullName evidence="10">Ketosynthase family 3 (KS3) domain-containing protein</fullName>
    </recommendedName>
</protein>
<feature type="compositionally biased region" description="Low complexity" evidence="9">
    <location>
        <begin position="633"/>
        <end position="643"/>
    </location>
</feature>
<feature type="compositionally biased region" description="Pro residues" evidence="9">
    <location>
        <begin position="701"/>
        <end position="728"/>
    </location>
</feature>
<feature type="region of interest" description="Disordered" evidence="9">
    <location>
        <begin position="631"/>
        <end position="744"/>
    </location>
</feature>
<name>A0A499VQ94_STRAX</name>
<dbReference type="Gene3D" id="3.40.366.10">
    <property type="entry name" value="Malonyl-Coenzyme A Acyl Carrier Protein, domain 2"/>
    <property type="match status" value="2"/>
</dbReference>
<dbReference type="PANTHER" id="PTHR43775">
    <property type="entry name" value="FATTY ACID SYNTHASE"/>
    <property type="match status" value="1"/>
</dbReference>
<evidence type="ECO:0000256" key="6">
    <source>
        <dbReference type="ARBA" id="ARBA00023268"/>
    </source>
</evidence>
<feature type="compositionally biased region" description="Pro residues" evidence="9">
    <location>
        <begin position="894"/>
        <end position="907"/>
    </location>
</feature>
<dbReference type="Pfam" id="PF08990">
    <property type="entry name" value="Docking"/>
    <property type="match status" value="1"/>
</dbReference>
<keyword evidence="5" id="KW-0045">Antibiotic biosynthesis</keyword>
<proteinExistence type="inferred from homology"/>
<dbReference type="InterPro" id="IPR014043">
    <property type="entry name" value="Acyl_transferase_dom"/>
</dbReference>
<dbReference type="InterPro" id="IPR020841">
    <property type="entry name" value="PKS_Beta-ketoAc_synthase_dom"/>
</dbReference>
<dbReference type="Gene3D" id="3.40.47.10">
    <property type="match status" value="1"/>
</dbReference>
<accession>A0A499VQ94</accession>
<dbReference type="InterPro" id="IPR016036">
    <property type="entry name" value="Malonyl_transacylase_ACP-bd"/>
</dbReference>
<dbReference type="PROSITE" id="PS52004">
    <property type="entry name" value="KS3_2"/>
    <property type="match status" value="1"/>
</dbReference>
<dbReference type="SMART" id="SM00827">
    <property type="entry name" value="PKS_AT"/>
    <property type="match status" value="1"/>
</dbReference>
<evidence type="ECO:0000256" key="2">
    <source>
        <dbReference type="ARBA" id="ARBA00022450"/>
    </source>
</evidence>
<evidence type="ECO:0000259" key="10">
    <source>
        <dbReference type="PROSITE" id="PS52004"/>
    </source>
</evidence>
<dbReference type="InterPro" id="IPR014030">
    <property type="entry name" value="Ketoacyl_synth_N"/>
</dbReference>
<dbReference type="PROSITE" id="PS00606">
    <property type="entry name" value="KS3_1"/>
    <property type="match status" value="1"/>
</dbReference>
<dbReference type="InterPro" id="IPR032821">
    <property type="entry name" value="PKS_assoc"/>
</dbReference>
<dbReference type="SUPFAM" id="SSF55048">
    <property type="entry name" value="Probable ACP-binding domain of malonyl-CoA ACP transacylase"/>
    <property type="match status" value="1"/>
</dbReference>
<dbReference type="SMART" id="SM00825">
    <property type="entry name" value="PKS_KS"/>
    <property type="match status" value="1"/>
</dbReference>
<evidence type="ECO:0000256" key="7">
    <source>
        <dbReference type="ARBA" id="ARBA00023315"/>
    </source>
</evidence>
<feature type="compositionally biased region" description="Basic residues" evidence="9">
    <location>
        <begin position="730"/>
        <end position="744"/>
    </location>
</feature>
<dbReference type="InterPro" id="IPR014031">
    <property type="entry name" value="Ketoacyl_synth_C"/>
</dbReference>
<feature type="compositionally biased region" description="Basic residues" evidence="9">
    <location>
        <begin position="847"/>
        <end position="879"/>
    </location>
</feature>
<dbReference type="InterPro" id="IPR016035">
    <property type="entry name" value="Acyl_Trfase/lysoPLipase"/>
</dbReference>
<feature type="compositionally biased region" description="Acidic residues" evidence="9">
    <location>
        <begin position="474"/>
        <end position="490"/>
    </location>
</feature>
<dbReference type="AlphaFoldDB" id="A0A499VQ94"/>
<keyword evidence="3" id="KW-0597">Phosphoprotein</keyword>
<evidence type="ECO:0000256" key="9">
    <source>
        <dbReference type="SAM" id="MobiDB-lite"/>
    </source>
</evidence>
<dbReference type="Pfam" id="PF00109">
    <property type="entry name" value="ketoacyl-synt"/>
    <property type="match status" value="1"/>
</dbReference>
<evidence type="ECO:0000313" key="11">
    <source>
        <dbReference type="EMBL" id="BBJ48537.1"/>
    </source>
</evidence>
<dbReference type="SUPFAM" id="SSF52151">
    <property type="entry name" value="FabD/lysophospholipase-like"/>
    <property type="match status" value="1"/>
</dbReference>
<feature type="compositionally biased region" description="Pro residues" evidence="9">
    <location>
        <begin position="644"/>
        <end position="654"/>
    </location>
</feature>
<gene>
    <name evidence="11" type="ORF">SAVMC3_11660</name>
</gene>
<dbReference type="GO" id="GO:0031177">
    <property type="term" value="F:phosphopantetheine binding"/>
    <property type="evidence" value="ECO:0007669"/>
    <property type="project" value="UniProtKB-ARBA"/>
</dbReference>
<dbReference type="InterPro" id="IPR018201">
    <property type="entry name" value="Ketoacyl_synth_AS"/>
</dbReference>
<organism evidence="11">
    <name type="scientific">Streptomyces avermitilis</name>
    <dbReference type="NCBI Taxonomy" id="33903"/>
    <lineage>
        <taxon>Bacteria</taxon>
        <taxon>Bacillati</taxon>
        <taxon>Actinomycetota</taxon>
        <taxon>Actinomycetes</taxon>
        <taxon>Kitasatosporales</taxon>
        <taxon>Streptomycetaceae</taxon>
        <taxon>Streptomyces</taxon>
    </lineage>
</organism>
<dbReference type="InterPro" id="IPR015083">
    <property type="entry name" value="NorB/c/GfsB-D-like_docking"/>
</dbReference>
<evidence type="ECO:0000256" key="1">
    <source>
        <dbReference type="ARBA" id="ARBA00001957"/>
    </source>
</evidence>
<dbReference type="PRINTS" id="PR01217">
    <property type="entry name" value="PRICHEXTENSN"/>
</dbReference>
<reference evidence="11" key="1">
    <citation type="submission" date="2019-04" db="EMBL/GenBank/DDBJ databases">
        <title>Draft genome sequences of Streptomyces avermitilis MC3.</title>
        <authorList>
            <person name="Komaki H."/>
            <person name="Tamura T."/>
            <person name="Hosoyama A."/>
        </authorList>
    </citation>
    <scope>NUCLEOTIDE SEQUENCE</scope>
    <source>
        <strain evidence="11">MC3</strain>
    </source>
</reference>
<dbReference type="GO" id="GO:0006633">
    <property type="term" value="P:fatty acid biosynthetic process"/>
    <property type="evidence" value="ECO:0007669"/>
    <property type="project" value="InterPro"/>
</dbReference>
<dbReference type="FunFam" id="3.40.47.10:FF:000019">
    <property type="entry name" value="Polyketide synthase type I"/>
    <property type="match status" value="1"/>
</dbReference>
<feature type="region of interest" description="Disordered" evidence="9">
    <location>
        <begin position="817"/>
        <end position="962"/>
    </location>
</feature>
<dbReference type="Pfam" id="PF16197">
    <property type="entry name" value="KAsynt_C_assoc"/>
    <property type="match status" value="1"/>
</dbReference>
<feature type="compositionally biased region" description="Low complexity" evidence="9">
    <location>
        <begin position="674"/>
        <end position="700"/>
    </location>
</feature>
<dbReference type="CDD" id="cd00833">
    <property type="entry name" value="PKS"/>
    <property type="match status" value="1"/>
</dbReference>
<comment type="similarity">
    <text evidence="8">Belongs to the thiolase-like superfamily. Beta-ketoacyl-ACP synthases family.</text>
</comment>
<feature type="compositionally biased region" description="Basic and acidic residues" evidence="9">
    <location>
        <begin position="952"/>
        <end position="962"/>
    </location>
</feature>
<dbReference type="Pfam" id="PF02801">
    <property type="entry name" value="Ketoacyl-synt_C"/>
    <property type="match status" value="1"/>
</dbReference>
<feature type="domain" description="Ketosynthase family 3 (KS3)" evidence="10">
    <location>
        <begin position="35"/>
        <end position="463"/>
    </location>
</feature>
<keyword evidence="4 8" id="KW-0808">Transferase</keyword>
<evidence type="ECO:0000256" key="8">
    <source>
        <dbReference type="RuleBase" id="RU003694"/>
    </source>
</evidence>
<dbReference type="GO" id="GO:0004315">
    <property type="term" value="F:3-oxoacyl-[acyl-carrier-protein] synthase activity"/>
    <property type="evidence" value="ECO:0007669"/>
    <property type="project" value="InterPro"/>
</dbReference>